<evidence type="ECO:0000256" key="2">
    <source>
        <dbReference type="ARBA" id="ARBA00002147"/>
    </source>
</evidence>
<dbReference type="RefSeq" id="WP_099392471.1">
    <property type="nucleotide sequence ID" value="NZ_PDYF01000031.1"/>
</dbReference>
<comment type="caution">
    <text evidence="8">The sequence shown here is derived from an EMBL/GenBank/DDBJ whole genome shotgun (WGS) entry which is preliminary data.</text>
</comment>
<dbReference type="GO" id="GO:0019262">
    <property type="term" value="P:N-acetylneuraminate catabolic process"/>
    <property type="evidence" value="ECO:0007669"/>
    <property type="project" value="UniProtKB-UniRule"/>
</dbReference>
<organism evidence="8 9">
    <name type="scientific">Pseudobutyrivibrio ruminis</name>
    <dbReference type="NCBI Taxonomy" id="46206"/>
    <lineage>
        <taxon>Bacteria</taxon>
        <taxon>Bacillati</taxon>
        <taxon>Bacillota</taxon>
        <taxon>Clostridia</taxon>
        <taxon>Lachnospirales</taxon>
        <taxon>Lachnospiraceae</taxon>
        <taxon>Pseudobutyrivibrio</taxon>
    </lineage>
</organism>
<evidence type="ECO:0000256" key="3">
    <source>
        <dbReference type="ARBA" id="ARBA00005081"/>
    </source>
</evidence>
<dbReference type="AlphaFoldDB" id="A0A2G3DSZ9"/>
<comment type="catalytic activity">
    <reaction evidence="1 7">
        <text>an N-acyl-D-glucosamine 6-phosphate = an N-acyl-D-mannosamine 6-phosphate</text>
        <dbReference type="Rhea" id="RHEA:23932"/>
        <dbReference type="ChEBI" id="CHEBI:57599"/>
        <dbReference type="ChEBI" id="CHEBI:57666"/>
        <dbReference type="EC" id="5.1.3.9"/>
    </reaction>
</comment>
<sequence>MDNYQIINKIKGGLIVSCQALEDEPLYSSFIMSKMALAAEEGGAVGIRANSVVDIAEIQKSTTLPIIGLIKKDYADSEVYITPTEAEVDALVLVGADIIAMDATNRPRPNSESLDTFFKKIKEKYPNKLFMADCSTYEEGIHASELGFDIVSTTLSGYTKETKGRLLPDFDMLKKLVDSLDIPVIAEGGIWEPAQLKQAFDLGCHSAVVGSAITRPRDITRHFIAAIKEN</sequence>
<protein>
    <recommendedName>
        <fullName evidence="7">Putative N-acetylmannosamine-6-phosphate 2-epimerase</fullName>
        <ecNumber evidence="7">5.1.3.9</ecNumber>
    </recommendedName>
    <alternativeName>
        <fullName evidence="7">ManNAc-6-P epimerase</fullName>
    </alternativeName>
</protein>
<comment type="pathway">
    <text evidence="3 7">Amino-sugar metabolism; N-acetylneuraminate degradation; D-fructose 6-phosphate from N-acetylneuraminate: step 3/5.</text>
</comment>
<reference evidence="8 9" key="2">
    <citation type="submission" date="2017-10" db="EMBL/GenBank/DDBJ databases">
        <authorList>
            <person name="Banno H."/>
            <person name="Chua N.-H."/>
        </authorList>
    </citation>
    <scope>NUCLEOTIDE SEQUENCE [LARGE SCALE GENOMIC DNA]</scope>
    <source>
        <strain evidence="8 9">JK626</strain>
    </source>
</reference>
<dbReference type="Gene3D" id="3.20.20.70">
    <property type="entry name" value="Aldolase class I"/>
    <property type="match status" value="1"/>
</dbReference>
<evidence type="ECO:0000256" key="1">
    <source>
        <dbReference type="ARBA" id="ARBA00000056"/>
    </source>
</evidence>
<dbReference type="Proteomes" id="UP000225889">
    <property type="component" value="Unassembled WGS sequence"/>
</dbReference>
<dbReference type="FunFam" id="3.20.20.70:FF:000035">
    <property type="entry name" value="Putative N-acetylmannosamine-6-phosphate 2-epimerase"/>
    <property type="match status" value="1"/>
</dbReference>
<dbReference type="HAMAP" id="MF_01235">
    <property type="entry name" value="ManNAc6P_epimer"/>
    <property type="match status" value="1"/>
</dbReference>
<evidence type="ECO:0000256" key="7">
    <source>
        <dbReference type="HAMAP-Rule" id="MF_01235"/>
    </source>
</evidence>
<dbReference type="PANTHER" id="PTHR36204">
    <property type="entry name" value="N-ACETYLMANNOSAMINE-6-PHOSPHATE 2-EPIMERASE-RELATED"/>
    <property type="match status" value="1"/>
</dbReference>
<dbReference type="SUPFAM" id="SSF51366">
    <property type="entry name" value="Ribulose-phoshate binding barrel"/>
    <property type="match status" value="1"/>
</dbReference>
<dbReference type="InterPro" id="IPR011060">
    <property type="entry name" value="RibuloseP-bd_barrel"/>
</dbReference>
<evidence type="ECO:0000313" key="8">
    <source>
        <dbReference type="EMBL" id="PHU34156.1"/>
    </source>
</evidence>
<comment type="similarity">
    <text evidence="4 7">Belongs to the NanE family.</text>
</comment>
<evidence type="ECO:0000256" key="6">
    <source>
        <dbReference type="ARBA" id="ARBA00023277"/>
    </source>
</evidence>
<keyword evidence="6 7" id="KW-0119">Carbohydrate metabolism</keyword>
<accession>A0A2G3DSZ9</accession>
<dbReference type="GO" id="GO:0047465">
    <property type="term" value="F:N-acylglucosamine-6-phosphate 2-epimerase activity"/>
    <property type="evidence" value="ECO:0007669"/>
    <property type="project" value="UniProtKB-EC"/>
</dbReference>
<reference evidence="8 9" key="1">
    <citation type="submission" date="2017-10" db="EMBL/GenBank/DDBJ databases">
        <title>Resolving the taxonomy of Roseburia spp., Eubacterium rectale and Agathobacter spp. through phylogenomic analysis.</title>
        <authorList>
            <person name="Sheridan P.O."/>
            <person name="Walker A.W."/>
            <person name="Duncan S.H."/>
            <person name="Scott K.P."/>
            <person name="Toole P.W.O."/>
            <person name="Luis P."/>
            <person name="Flint H.J."/>
        </authorList>
    </citation>
    <scope>NUCLEOTIDE SEQUENCE [LARGE SCALE GENOMIC DNA]</scope>
    <source>
        <strain evidence="8 9">JK626</strain>
    </source>
</reference>
<evidence type="ECO:0000313" key="9">
    <source>
        <dbReference type="Proteomes" id="UP000225889"/>
    </source>
</evidence>
<evidence type="ECO:0000256" key="5">
    <source>
        <dbReference type="ARBA" id="ARBA00023235"/>
    </source>
</evidence>
<dbReference type="EC" id="5.1.3.9" evidence="7"/>
<dbReference type="GO" id="GO:0005829">
    <property type="term" value="C:cytosol"/>
    <property type="evidence" value="ECO:0007669"/>
    <property type="project" value="TreeGrafter"/>
</dbReference>
<comment type="function">
    <text evidence="2 7">Converts N-acetylmannosamine-6-phosphate (ManNAc-6-P) to N-acetylglucosamine-6-phosphate (GlcNAc-6-P).</text>
</comment>
<dbReference type="InterPro" id="IPR007260">
    <property type="entry name" value="NanE"/>
</dbReference>
<proteinExistence type="inferred from homology"/>
<dbReference type="CDD" id="cd04729">
    <property type="entry name" value="NanE"/>
    <property type="match status" value="1"/>
</dbReference>
<keyword evidence="5 7" id="KW-0413">Isomerase</keyword>
<dbReference type="UniPathway" id="UPA00629">
    <property type="reaction ID" value="UER00682"/>
</dbReference>
<dbReference type="GO" id="GO:0005975">
    <property type="term" value="P:carbohydrate metabolic process"/>
    <property type="evidence" value="ECO:0007669"/>
    <property type="project" value="UniProtKB-UniRule"/>
</dbReference>
<dbReference type="Pfam" id="PF04131">
    <property type="entry name" value="NanE"/>
    <property type="match status" value="1"/>
</dbReference>
<gene>
    <name evidence="7" type="primary">nanE</name>
    <name evidence="8" type="ORF">CSX01_11350</name>
</gene>
<dbReference type="GO" id="GO:0006053">
    <property type="term" value="P:N-acetylmannosamine catabolic process"/>
    <property type="evidence" value="ECO:0007669"/>
    <property type="project" value="TreeGrafter"/>
</dbReference>
<dbReference type="EMBL" id="PDYF01000031">
    <property type="protein sequence ID" value="PHU34156.1"/>
    <property type="molecule type" value="Genomic_DNA"/>
</dbReference>
<dbReference type="InterPro" id="IPR013785">
    <property type="entry name" value="Aldolase_TIM"/>
</dbReference>
<name>A0A2G3DSZ9_9FIRM</name>
<evidence type="ECO:0000256" key="4">
    <source>
        <dbReference type="ARBA" id="ARBA00007439"/>
    </source>
</evidence>
<dbReference type="NCBIfam" id="NF002231">
    <property type="entry name" value="PRK01130.1"/>
    <property type="match status" value="1"/>
</dbReference>
<dbReference type="PANTHER" id="PTHR36204:SF1">
    <property type="entry name" value="N-ACETYLMANNOSAMINE-6-PHOSPHATE 2-EPIMERASE-RELATED"/>
    <property type="match status" value="1"/>
</dbReference>